<sequence length="95" mass="10955">MNEESRNRTCRGCGPQYEVTEAQIDRILQAPMFQDETIVVPDHIYEQRLAACHGCEHLLQEQTCQLCGCYVRVSAKYRSKSCPNVKLRGWESYAN</sequence>
<dbReference type="Pfam" id="PF19668">
    <property type="entry name" value="DUF6171"/>
    <property type="match status" value="1"/>
</dbReference>
<keyword evidence="2" id="KW-1185">Reference proteome</keyword>
<evidence type="ECO:0000313" key="1">
    <source>
        <dbReference type="EMBL" id="GIP15445.1"/>
    </source>
</evidence>
<dbReference type="EMBL" id="BOSE01000001">
    <property type="protein sequence ID" value="GIP15445.1"/>
    <property type="molecule type" value="Genomic_DNA"/>
</dbReference>
<comment type="caution">
    <text evidence="1">The sequence shown here is derived from an EMBL/GenBank/DDBJ whole genome shotgun (WGS) entry which is preliminary data.</text>
</comment>
<accession>A0A919YLK1</accession>
<evidence type="ECO:0000313" key="2">
    <source>
        <dbReference type="Proteomes" id="UP000683139"/>
    </source>
</evidence>
<gene>
    <name evidence="1" type="ORF">J40TS1_10870</name>
</gene>
<organism evidence="1 2">
    <name type="scientific">Paenibacillus montaniterrae</name>
    <dbReference type="NCBI Taxonomy" id="429341"/>
    <lineage>
        <taxon>Bacteria</taxon>
        <taxon>Bacillati</taxon>
        <taxon>Bacillota</taxon>
        <taxon>Bacilli</taxon>
        <taxon>Bacillales</taxon>
        <taxon>Paenibacillaceae</taxon>
        <taxon>Paenibacillus</taxon>
    </lineage>
</organism>
<reference evidence="1" key="1">
    <citation type="submission" date="2021-03" db="EMBL/GenBank/DDBJ databases">
        <title>Antimicrobial resistance genes in bacteria isolated from Japanese honey, and their potential for conferring macrolide and lincosamide resistance in the American foulbrood pathogen Paenibacillus larvae.</title>
        <authorList>
            <person name="Okamoto M."/>
            <person name="Kumagai M."/>
            <person name="Kanamori H."/>
            <person name="Takamatsu D."/>
        </authorList>
    </citation>
    <scope>NUCLEOTIDE SEQUENCE</scope>
    <source>
        <strain evidence="1">J40TS1</strain>
    </source>
</reference>
<dbReference type="InterPro" id="IPR046169">
    <property type="entry name" value="DUF6171"/>
</dbReference>
<dbReference type="Proteomes" id="UP000683139">
    <property type="component" value="Unassembled WGS sequence"/>
</dbReference>
<dbReference type="RefSeq" id="WP_213513649.1">
    <property type="nucleotide sequence ID" value="NZ_BOSE01000001.1"/>
</dbReference>
<name>A0A919YLK1_9BACL</name>
<dbReference type="AlphaFoldDB" id="A0A919YLK1"/>
<protein>
    <submittedName>
        <fullName evidence="1">Uncharacterized protein</fullName>
    </submittedName>
</protein>
<proteinExistence type="predicted"/>